<evidence type="ECO:0000313" key="1">
    <source>
        <dbReference type="EMBL" id="MBL1101605.1"/>
    </source>
</evidence>
<accession>A0ABS1NP20</accession>
<evidence type="ECO:0000313" key="2">
    <source>
        <dbReference type="Proteomes" id="UP000634229"/>
    </source>
</evidence>
<protein>
    <submittedName>
        <fullName evidence="1">Uncharacterized protein</fullName>
    </submittedName>
</protein>
<dbReference type="RefSeq" id="WP_201881274.1">
    <property type="nucleotide sequence ID" value="NZ_JAERRF010000030.1"/>
</dbReference>
<proteinExistence type="predicted"/>
<sequence>MFADVEHGESHVDSWGEAFREQVLVRASARHPIAWDMRGRPAQSTLANERLVQAVKDGVVKHTGNVALRRHALNARRRPNIYGISFGKDRRGSKRKVDGWAAMLLADMARQEVVMSGKLPSPRDRRVIVLR</sequence>
<name>A0ABS1NP20_9ACTN</name>
<gene>
    <name evidence="1" type="ORF">JK363_34160</name>
</gene>
<dbReference type="EMBL" id="JAERRF010000030">
    <property type="protein sequence ID" value="MBL1101605.1"/>
    <property type="molecule type" value="Genomic_DNA"/>
</dbReference>
<organism evidence="1 2">
    <name type="scientific">Streptomyces coffeae</name>
    <dbReference type="NCBI Taxonomy" id="621382"/>
    <lineage>
        <taxon>Bacteria</taxon>
        <taxon>Bacillati</taxon>
        <taxon>Actinomycetota</taxon>
        <taxon>Actinomycetes</taxon>
        <taxon>Kitasatosporales</taxon>
        <taxon>Streptomycetaceae</taxon>
        <taxon>Streptomyces</taxon>
    </lineage>
</organism>
<keyword evidence="2" id="KW-1185">Reference proteome</keyword>
<reference evidence="1 2" key="1">
    <citation type="submission" date="2021-01" db="EMBL/GenBank/DDBJ databases">
        <title>WGS of actinomycetes isolated from Thailand.</title>
        <authorList>
            <person name="Thawai C."/>
        </authorList>
    </citation>
    <scope>NUCLEOTIDE SEQUENCE [LARGE SCALE GENOMIC DNA]</scope>
    <source>
        <strain evidence="1 2">CA1R205</strain>
    </source>
</reference>
<comment type="caution">
    <text evidence="1">The sequence shown here is derived from an EMBL/GenBank/DDBJ whole genome shotgun (WGS) entry which is preliminary data.</text>
</comment>
<dbReference type="Proteomes" id="UP000634229">
    <property type="component" value="Unassembled WGS sequence"/>
</dbReference>